<keyword evidence="5 6" id="KW-0472">Membrane</keyword>
<feature type="transmembrane region" description="Helical" evidence="6">
    <location>
        <begin position="168"/>
        <end position="189"/>
    </location>
</feature>
<accession>A0A6J7GDF0</accession>
<feature type="transmembrane region" description="Helical" evidence="6">
    <location>
        <begin position="220"/>
        <end position="242"/>
    </location>
</feature>
<organism evidence="7">
    <name type="scientific">freshwater metagenome</name>
    <dbReference type="NCBI Taxonomy" id="449393"/>
    <lineage>
        <taxon>unclassified sequences</taxon>
        <taxon>metagenomes</taxon>
        <taxon>ecological metagenomes</taxon>
    </lineage>
</organism>
<evidence type="ECO:0000256" key="4">
    <source>
        <dbReference type="ARBA" id="ARBA00022989"/>
    </source>
</evidence>
<evidence type="ECO:0000256" key="2">
    <source>
        <dbReference type="ARBA" id="ARBA00022475"/>
    </source>
</evidence>
<dbReference type="AlphaFoldDB" id="A0A6J7GDF0"/>
<evidence type="ECO:0000313" key="7">
    <source>
        <dbReference type="EMBL" id="CAB4906391.1"/>
    </source>
</evidence>
<evidence type="ECO:0000256" key="6">
    <source>
        <dbReference type="SAM" id="Phobius"/>
    </source>
</evidence>
<reference evidence="7" key="1">
    <citation type="submission" date="2020-05" db="EMBL/GenBank/DDBJ databases">
        <authorList>
            <person name="Chiriac C."/>
            <person name="Salcher M."/>
            <person name="Ghai R."/>
            <person name="Kavagutti S V."/>
        </authorList>
    </citation>
    <scope>NUCLEOTIDE SEQUENCE</scope>
</reference>
<dbReference type="Pfam" id="PF02653">
    <property type="entry name" value="BPD_transp_2"/>
    <property type="match status" value="1"/>
</dbReference>
<dbReference type="InterPro" id="IPR001851">
    <property type="entry name" value="ABC_transp_permease"/>
</dbReference>
<feature type="transmembrane region" description="Helical" evidence="6">
    <location>
        <begin position="21"/>
        <end position="41"/>
    </location>
</feature>
<evidence type="ECO:0000256" key="3">
    <source>
        <dbReference type="ARBA" id="ARBA00022692"/>
    </source>
</evidence>
<keyword evidence="3 6" id="KW-0812">Transmembrane</keyword>
<dbReference type="GO" id="GO:0005886">
    <property type="term" value="C:plasma membrane"/>
    <property type="evidence" value="ECO:0007669"/>
    <property type="project" value="UniProtKB-SubCell"/>
</dbReference>
<feature type="transmembrane region" description="Helical" evidence="6">
    <location>
        <begin position="53"/>
        <end position="71"/>
    </location>
</feature>
<name>A0A6J7GDF0_9ZZZZ</name>
<evidence type="ECO:0000256" key="5">
    <source>
        <dbReference type="ARBA" id="ARBA00023136"/>
    </source>
</evidence>
<dbReference type="GO" id="GO:0022857">
    <property type="term" value="F:transmembrane transporter activity"/>
    <property type="evidence" value="ECO:0007669"/>
    <property type="project" value="InterPro"/>
</dbReference>
<dbReference type="CDD" id="cd06579">
    <property type="entry name" value="TM_PBP1_transp_AraH_like"/>
    <property type="match status" value="1"/>
</dbReference>
<dbReference type="EMBL" id="CAFBMR010000010">
    <property type="protein sequence ID" value="CAB4906391.1"/>
    <property type="molecule type" value="Genomic_DNA"/>
</dbReference>
<comment type="subcellular location">
    <subcellularLocation>
        <location evidence="1">Cell membrane</location>
        <topology evidence="1">Multi-pass membrane protein</topology>
    </subcellularLocation>
</comment>
<proteinExistence type="predicted"/>
<sequence length="330" mass="33825">MTPPKSPSQISVVNRLQQLDLRQVGLPLVVILMIVFFTFKSDVFMTPGNFQNVGLQAAAIACVAFGQTFVILTAGLDLSVGATVALVSVVSAMVMNDRGPFVGIVVGLLAGVAVGLVNGLVITRLRVAPFIATLAMLSIVSGVALNLSGGTPVVGLPKSFTSLAYSRLLGIPVPLVLAIAVLILAYAVLRFTRLGRYIYSTGGNSQAARLSGINVRSTQLAAYIICAALAAIGGLILTARVASGQPTLGSDLALTSVAAVVLGGVSLFGGRGSVLGVAVGVVFVTVLANGLNLLGVSSYTQMMVIGVAMILAIAADEFISRKSRTRQNPS</sequence>
<dbReference type="PANTHER" id="PTHR32196:SF72">
    <property type="entry name" value="RIBOSE IMPORT PERMEASE PROTEIN RBSC"/>
    <property type="match status" value="1"/>
</dbReference>
<dbReference type="PANTHER" id="PTHR32196">
    <property type="entry name" value="ABC TRANSPORTER PERMEASE PROTEIN YPHD-RELATED-RELATED"/>
    <property type="match status" value="1"/>
</dbReference>
<feature type="transmembrane region" description="Helical" evidence="6">
    <location>
        <begin position="101"/>
        <end position="121"/>
    </location>
</feature>
<feature type="transmembrane region" description="Helical" evidence="6">
    <location>
        <begin position="248"/>
        <end position="268"/>
    </location>
</feature>
<keyword evidence="2" id="KW-1003">Cell membrane</keyword>
<protein>
    <submittedName>
        <fullName evidence="7">Unannotated protein</fullName>
    </submittedName>
</protein>
<feature type="transmembrane region" description="Helical" evidence="6">
    <location>
        <begin position="275"/>
        <end position="294"/>
    </location>
</feature>
<feature type="transmembrane region" description="Helical" evidence="6">
    <location>
        <begin position="78"/>
        <end position="95"/>
    </location>
</feature>
<feature type="transmembrane region" description="Helical" evidence="6">
    <location>
        <begin position="128"/>
        <end position="148"/>
    </location>
</feature>
<keyword evidence="4 6" id="KW-1133">Transmembrane helix</keyword>
<evidence type="ECO:0000256" key="1">
    <source>
        <dbReference type="ARBA" id="ARBA00004651"/>
    </source>
</evidence>
<feature type="transmembrane region" description="Helical" evidence="6">
    <location>
        <begin position="300"/>
        <end position="319"/>
    </location>
</feature>
<gene>
    <name evidence="7" type="ORF">UFOPK3610_00451</name>
</gene>